<dbReference type="AlphaFoldDB" id="A0A1B6H2D5"/>
<dbReference type="InterPro" id="IPR000718">
    <property type="entry name" value="Peptidase_M13"/>
</dbReference>
<dbReference type="GO" id="GO:0005886">
    <property type="term" value="C:plasma membrane"/>
    <property type="evidence" value="ECO:0007669"/>
    <property type="project" value="TreeGrafter"/>
</dbReference>
<dbReference type="GO" id="GO:0016485">
    <property type="term" value="P:protein processing"/>
    <property type="evidence" value="ECO:0007669"/>
    <property type="project" value="TreeGrafter"/>
</dbReference>
<feature type="domain" description="Peptidase M13 C-terminal" evidence="1">
    <location>
        <begin position="92"/>
        <end position="210"/>
    </location>
</feature>
<protein>
    <recommendedName>
        <fullName evidence="1">Peptidase M13 C-terminal domain-containing protein</fullName>
    </recommendedName>
</protein>
<feature type="non-terminal residue" evidence="2">
    <location>
        <position position="1"/>
    </location>
</feature>
<organism evidence="2">
    <name type="scientific">Cuerna arida</name>
    <dbReference type="NCBI Taxonomy" id="1464854"/>
    <lineage>
        <taxon>Eukaryota</taxon>
        <taxon>Metazoa</taxon>
        <taxon>Ecdysozoa</taxon>
        <taxon>Arthropoda</taxon>
        <taxon>Hexapoda</taxon>
        <taxon>Insecta</taxon>
        <taxon>Pterygota</taxon>
        <taxon>Neoptera</taxon>
        <taxon>Paraneoptera</taxon>
        <taxon>Hemiptera</taxon>
        <taxon>Auchenorrhyncha</taxon>
        <taxon>Membracoidea</taxon>
        <taxon>Cicadellidae</taxon>
        <taxon>Cicadellinae</taxon>
        <taxon>Proconiini</taxon>
        <taxon>Cuerna</taxon>
    </lineage>
</organism>
<evidence type="ECO:0000313" key="2">
    <source>
        <dbReference type="EMBL" id="JAS68854.1"/>
    </source>
</evidence>
<dbReference type="InterPro" id="IPR024079">
    <property type="entry name" value="MetalloPept_cat_dom_sf"/>
</dbReference>
<proteinExistence type="predicted"/>
<name>A0A1B6H2D5_9HEMI</name>
<reference evidence="2" key="1">
    <citation type="submission" date="2015-11" db="EMBL/GenBank/DDBJ databases">
        <title>De novo transcriptome assembly of four potential Pierce s Disease insect vectors from Arizona vineyards.</title>
        <authorList>
            <person name="Tassone E.E."/>
        </authorList>
    </citation>
    <scope>NUCLEOTIDE SEQUENCE</scope>
</reference>
<sequence length="218" mass="25321">LKNLKWMDEETKKAALVKLNSMKFIVGYPDELLNDSIIIEEYKGVYDQFVDENLFESDMKIRRWFWHRELKKYRKPEDRHDWRKSTSVAIVNAFYSPLSNTIILPAGILQGVFFNKKNTESINYGAIGTIIGHEITHGFDDQGSQFNYNGDLEDWWTVQTKHTFQQKKDLIVKQYSKFVEPLTGLHLNGNNTQGENIADNGGVILSYRAAFADNNFEK</sequence>
<dbReference type="PANTHER" id="PTHR11733">
    <property type="entry name" value="ZINC METALLOPROTEASE FAMILY M13 NEPRILYSIN-RELATED"/>
    <property type="match status" value="1"/>
</dbReference>
<dbReference type="PANTHER" id="PTHR11733:SF133">
    <property type="entry name" value="PHOSPHATE-REGULATING NEUTRAL ENDOPEPTIDASE PHEX"/>
    <property type="match status" value="1"/>
</dbReference>
<dbReference type="PRINTS" id="PR00786">
    <property type="entry name" value="NEPRILYSIN"/>
</dbReference>
<accession>A0A1B6H2D5</accession>
<dbReference type="Pfam" id="PF01431">
    <property type="entry name" value="Peptidase_M13"/>
    <property type="match status" value="1"/>
</dbReference>
<gene>
    <name evidence="2" type="ORF">g.1966</name>
</gene>
<dbReference type="InterPro" id="IPR018497">
    <property type="entry name" value="Peptidase_M13_C"/>
</dbReference>
<dbReference type="CDD" id="cd08662">
    <property type="entry name" value="M13"/>
    <property type="match status" value="1"/>
</dbReference>
<dbReference type="Gene3D" id="3.40.390.10">
    <property type="entry name" value="Collagenase (Catalytic Domain)"/>
    <property type="match status" value="1"/>
</dbReference>
<dbReference type="SUPFAM" id="SSF55486">
    <property type="entry name" value="Metalloproteases ('zincins'), catalytic domain"/>
    <property type="match status" value="1"/>
</dbReference>
<evidence type="ECO:0000259" key="1">
    <source>
        <dbReference type="Pfam" id="PF01431"/>
    </source>
</evidence>
<feature type="non-terminal residue" evidence="2">
    <location>
        <position position="218"/>
    </location>
</feature>
<dbReference type="GO" id="GO:0004222">
    <property type="term" value="F:metalloendopeptidase activity"/>
    <property type="evidence" value="ECO:0007669"/>
    <property type="project" value="InterPro"/>
</dbReference>
<dbReference type="EMBL" id="GECZ01000915">
    <property type="protein sequence ID" value="JAS68854.1"/>
    <property type="molecule type" value="Transcribed_RNA"/>
</dbReference>
<dbReference type="PROSITE" id="PS51885">
    <property type="entry name" value="NEPRILYSIN"/>
    <property type="match status" value="1"/>
</dbReference>